<evidence type="ECO:0000313" key="2">
    <source>
        <dbReference type="EMBL" id="EGA92128.1"/>
    </source>
</evidence>
<dbReference type="HOGENOM" id="CLU_1953317_0_0_9"/>
<dbReference type="InterPro" id="IPR013597">
    <property type="entry name" value="Mat_intron_G2"/>
</dbReference>
<evidence type="ECO:0000259" key="1">
    <source>
        <dbReference type="Pfam" id="PF08388"/>
    </source>
</evidence>
<protein>
    <submittedName>
        <fullName evidence="2">RNA-directed DNA polymerase</fullName>
    </submittedName>
</protein>
<dbReference type="Pfam" id="PF08388">
    <property type="entry name" value="GIIM"/>
    <property type="match status" value="1"/>
</dbReference>
<accession>E7GSZ4</accession>
<proteinExistence type="predicted"/>
<feature type="non-terminal residue" evidence="2">
    <location>
        <position position="1"/>
    </location>
</feature>
<evidence type="ECO:0000313" key="3">
    <source>
        <dbReference type="Proteomes" id="UP000002970"/>
    </source>
</evidence>
<comment type="caution">
    <text evidence="2">The sequence shown here is derived from an EMBL/GenBank/DDBJ whole genome shotgun (WGS) entry which is preliminary data.</text>
</comment>
<keyword evidence="2" id="KW-0808">Transferase</keyword>
<sequence>KTGTFDFLGFTHYVSESRNGKFRVKRKTSRKKLQKKSREIHAQIKKERHKEISVQVKKLNEILVGYYHYYGLTDNSRSIGLFYREVEKTLYKWLNRRSQKKSYTWEGFREMMKQHPLAKPKIYVSIYA</sequence>
<keyword evidence="2" id="KW-0548">Nucleotidyltransferase</keyword>
<dbReference type="eggNOG" id="COG3344">
    <property type="taxonomic scope" value="Bacteria"/>
</dbReference>
<dbReference type="EMBL" id="ADLQ01000087">
    <property type="protein sequence ID" value="EGA92128.1"/>
    <property type="molecule type" value="Genomic_DNA"/>
</dbReference>
<keyword evidence="3" id="KW-1185">Reference proteome</keyword>
<dbReference type="GO" id="GO:0003964">
    <property type="term" value="F:RNA-directed DNA polymerase activity"/>
    <property type="evidence" value="ECO:0007669"/>
    <property type="project" value="UniProtKB-KW"/>
</dbReference>
<gene>
    <name evidence="2" type="ORF">HMPREF9474_04039</name>
</gene>
<name>E7GSZ4_CLOS6</name>
<dbReference type="RefSeq" id="WP_003504129.1">
    <property type="nucleotide sequence ID" value="NZ_GL834318.1"/>
</dbReference>
<keyword evidence="2" id="KW-0695">RNA-directed DNA polymerase</keyword>
<dbReference type="Proteomes" id="UP000002970">
    <property type="component" value="Unassembled WGS sequence"/>
</dbReference>
<feature type="domain" description="Group II intron maturase-specific" evidence="1">
    <location>
        <begin position="35"/>
        <end position="106"/>
    </location>
</feature>
<reference evidence="2 3" key="1">
    <citation type="submission" date="2010-12" db="EMBL/GenBank/DDBJ databases">
        <title>The Genome Sequence of Clostridium symbiosum strain WAL-14163.</title>
        <authorList>
            <person name="Earl A."/>
            <person name="Ward D."/>
            <person name="Feldgarden M."/>
            <person name="Gevers D."/>
            <person name="Finegold S.M."/>
            <person name="Summanen P.H."/>
            <person name="Molitoris D.R."/>
            <person name="Vaisanen M.L."/>
            <person name="Daigneault M."/>
            <person name="Young S.K."/>
            <person name="Zeng Q."/>
            <person name="Gargeya S."/>
            <person name="Fitzgerald M."/>
            <person name="Haas B."/>
            <person name="Abouelleil A."/>
            <person name="Alvarado L."/>
            <person name="Arachchi H.M."/>
            <person name="Berlin A."/>
            <person name="Brown A."/>
            <person name="Chapman S.B."/>
            <person name="Chen Z."/>
            <person name="Dunbar C."/>
            <person name="Freedman E."/>
            <person name="Gearin G."/>
            <person name="Gellesch M."/>
            <person name="Goldberg J."/>
            <person name="Griggs A."/>
            <person name="Gujja S."/>
            <person name="Heilman E."/>
            <person name="Heiman D."/>
            <person name="Howarth C."/>
            <person name="Larson L."/>
            <person name="Lui A."/>
            <person name="MacDonald P.J.P."/>
            <person name="Mehta T."/>
            <person name="Montmayeur A."/>
            <person name="Murphy C."/>
            <person name="Neiman D."/>
            <person name="Pearson M."/>
            <person name="Priest M."/>
            <person name="Roberts A."/>
            <person name="Saif S."/>
            <person name="Shea T."/>
            <person name="Shenoy N."/>
            <person name="Sisk P."/>
            <person name="Stolte C."/>
            <person name="Sykes S."/>
            <person name="White J."/>
            <person name="Yandava C."/>
            <person name="Nusbaum C."/>
            <person name="Birren B."/>
        </authorList>
    </citation>
    <scope>NUCLEOTIDE SEQUENCE [LARGE SCALE GENOMIC DNA]</scope>
    <source>
        <strain evidence="2 3">WAL-14163</strain>
    </source>
</reference>
<organism evidence="2 3">
    <name type="scientific">Clostridium symbiosum (strain WAL-14163)</name>
    <dbReference type="NCBI Taxonomy" id="742740"/>
    <lineage>
        <taxon>Bacteria</taxon>
        <taxon>Bacillati</taxon>
        <taxon>Bacillota</taxon>
        <taxon>Clostridia</taxon>
        <taxon>Lachnospirales</taxon>
        <taxon>Lachnospiraceae</taxon>
        <taxon>Otoolea</taxon>
    </lineage>
</organism>
<dbReference type="AlphaFoldDB" id="E7GSZ4"/>